<protein>
    <submittedName>
        <fullName evidence="2">Translational GTPase TypA</fullName>
    </submittedName>
</protein>
<reference evidence="2 3" key="1">
    <citation type="journal article" date="2017" name="Front. Microbiol.">
        <title>Comparative Genomic Analysis of the Class Epsilonproteobacteria and Proposed Reclassification to Epsilonbacteraeota (phyl. nov.).</title>
        <authorList>
            <person name="Waite D.W."/>
            <person name="Vanwonterghem I."/>
            <person name="Rinke C."/>
            <person name="Parks D.H."/>
            <person name="Zhang Y."/>
            <person name="Takai K."/>
            <person name="Sievert S.M."/>
            <person name="Simon J."/>
            <person name="Campbell B.J."/>
            <person name="Hanson T.E."/>
            <person name="Woyke T."/>
            <person name="Klotz M.G."/>
            <person name="Hugenholtz P."/>
        </authorList>
    </citation>
    <scope>NUCLEOTIDE SEQUENCE [LARGE SCALE GENOMIC DNA]</scope>
    <source>
        <strain evidence="2">UBA12443</strain>
    </source>
</reference>
<evidence type="ECO:0000313" key="2">
    <source>
        <dbReference type="EMBL" id="DAB37613.1"/>
    </source>
</evidence>
<evidence type="ECO:0000259" key="1">
    <source>
        <dbReference type="Pfam" id="PF21018"/>
    </source>
</evidence>
<dbReference type="Pfam" id="PF21018">
    <property type="entry name" value="BipA_C"/>
    <property type="match status" value="1"/>
</dbReference>
<gene>
    <name evidence="2" type="ORF">CFH83_10235</name>
</gene>
<accession>A0A2D3WM28</accession>
<feature type="domain" description="TypA/BipA C-terminal" evidence="1">
    <location>
        <begin position="2"/>
        <end position="98"/>
    </location>
</feature>
<feature type="non-terminal residue" evidence="2">
    <location>
        <position position="1"/>
    </location>
</feature>
<dbReference type="EMBL" id="DLUI01000147">
    <property type="protein sequence ID" value="DAB37613.1"/>
    <property type="molecule type" value="Genomic_DNA"/>
</dbReference>
<dbReference type="FunFam" id="2.40.50.250:FF:000001">
    <property type="entry name" value="GTP-binding protein TypA"/>
    <property type="match status" value="1"/>
</dbReference>
<name>A0A2D3WM28_9BACT</name>
<dbReference type="AlphaFoldDB" id="A0A2D3WM28"/>
<comment type="caution">
    <text evidence="2">The sequence shown here is derived from an EMBL/GenBank/DDBJ whole genome shotgun (WGS) entry which is preliminary data.</text>
</comment>
<evidence type="ECO:0000313" key="3">
    <source>
        <dbReference type="Proteomes" id="UP000228859"/>
    </source>
</evidence>
<dbReference type="Gene3D" id="2.40.50.250">
    <property type="entry name" value="bipa protein"/>
    <property type="match status" value="1"/>
</dbReference>
<dbReference type="Proteomes" id="UP000228859">
    <property type="component" value="Unassembled WGS sequence"/>
</dbReference>
<sequence length="109" mass="12436">ALAYSLFNLQDRGVLFTAPQTKVYKGMIIGEHSRSNDLDVNPIKGKAQSNVRSSGADEAIKLVPPRDMNLERALEWIEDDELLEVTPLTIRIRKRWLDPSDRKRYGAKK</sequence>
<dbReference type="InterPro" id="IPR042116">
    <property type="entry name" value="TypA/BipA_C"/>
</dbReference>
<dbReference type="InterPro" id="IPR048876">
    <property type="entry name" value="BipA_C"/>
</dbReference>
<organism evidence="2 3">
    <name type="scientific">Sulfuricurvum kujiense</name>
    <dbReference type="NCBI Taxonomy" id="148813"/>
    <lineage>
        <taxon>Bacteria</taxon>
        <taxon>Pseudomonadati</taxon>
        <taxon>Campylobacterota</taxon>
        <taxon>Epsilonproteobacteria</taxon>
        <taxon>Campylobacterales</taxon>
        <taxon>Sulfurimonadaceae</taxon>
        <taxon>Sulfuricurvum</taxon>
    </lineage>
</organism>
<dbReference type="Gene3D" id="3.30.70.870">
    <property type="entry name" value="Elongation Factor G (Translational Gtpase), domain 3"/>
    <property type="match status" value="1"/>
</dbReference>
<proteinExistence type="predicted"/>